<organism evidence="1 2">
    <name type="scientific">Caballeronia sordidicola</name>
    <name type="common">Burkholderia sordidicola</name>
    <dbReference type="NCBI Taxonomy" id="196367"/>
    <lineage>
        <taxon>Bacteria</taxon>
        <taxon>Pseudomonadati</taxon>
        <taxon>Pseudomonadota</taxon>
        <taxon>Betaproteobacteria</taxon>
        <taxon>Burkholderiales</taxon>
        <taxon>Burkholderiaceae</taxon>
        <taxon>Caballeronia</taxon>
    </lineage>
</organism>
<dbReference type="EMBL" id="NBTZ01000037">
    <property type="protein sequence ID" value="OTP76387.1"/>
    <property type="molecule type" value="Genomic_DNA"/>
</dbReference>
<proteinExistence type="predicted"/>
<reference evidence="1 2" key="1">
    <citation type="submission" date="2017-03" db="EMBL/GenBank/DDBJ databases">
        <title>Genome analysis of strain PAMC 26577.</title>
        <authorList>
            <person name="Oh H.-M."/>
            <person name="Yang J.-A."/>
        </authorList>
    </citation>
    <scope>NUCLEOTIDE SEQUENCE [LARGE SCALE GENOMIC DNA]</scope>
    <source>
        <strain evidence="1 2">PAMC 26577</strain>
    </source>
</reference>
<name>A0A242MY80_CABSO</name>
<evidence type="ECO:0000313" key="2">
    <source>
        <dbReference type="Proteomes" id="UP000195221"/>
    </source>
</evidence>
<gene>
    <name evidence="1" type="ORF">PAMC26577_10885</name>
</gene>
<accession>A0A242MY80</accession>
<dbReference type="Proteomes" id="UP000195221">
    <property type="component" value="Unassembled WGS sequence"/>
</dbReference>
<sequence>MFFCFRHICSDTPQRDAIQRGSLMSVHLEPGEGLIRSSEAKIR</sequence>
<evidence type="ECO:0000313" key="1">
    <source>
        <dbReference type="EMBL" id="OTP76387.1"/>
    </source>
</evidence>
<dbReference type="AlphaFoldDB" id="A0A242MY80"/>
<protein>
    <submittedName>
        <fullName evidence="1">Uncharacterized protein</fullName>
    </submittedName>
</protein>
<comment type="caution">
    <text evidence="1">The sequence shown here is derived from an EMBL/GenBank/DDBJ whole genome shotgun (WGS) entry which is preliminary data.</text>
</comment>